<feature type="compositionally biased region" description="Low complexity" evidence="15">
    <location>
        <begin position="471"/>
        <end position="481"/>
    </location>
</feature>
<feature type="compositionally biased region" description="Low complexity" evidence="15">
    <location>
        <begin position="492"/>
        <end position="515"/>
    </location>
</feature>
<comment type="catalytic activity">
    <reaction evidence="1">
        <text>ATP = 3',5'-cyclic AMP + diphosphate</text>
        <dbReference type="Rhea" id="RHEA:15389"/>
        <dbReference type="ChEBI" id="CHEBI:30616"/>
        <dbReference type="ChEBI" id="CHEBI:33019"/>
        <dbReference type="ChEBI" id="CHEBI:58165"/>
        <dbReference type="EC" id="4.6.1.1"/>
    </reaction>
</comment>
<dbReference type="GO" id="GO:0004016">
    <property type="term" value="F:adenylate cyclase activity"/>
    <property type="evidence" value="ECO:0007669"/>
    <property type="project" value="UniProtKB-EC"/>
</dbReference>
<dbReference type="Gene3D" id="3.30.70.1230">
    <property type="entry name" value="Nucleotide cyclase"/>
    <property type="match status" value="1"/>
</dbReference>
<evidence type="ECO:0000256" key="2">
    <source>
        <dbReference type="ARBA" id="ARBA00001946"/>
    </source>
</evidence>
<evidence type="ECO:0000256" key="13">
    <source>
        <dbReference type="ARBA" id="ARBA00023239"/>
    </source>
</evidence>
<feature type="compositionally biased region" description="Polar residues" evidence="15">
    <location>
        <begin position="597"/>
        <end position="607"/>
    </location>
</feature>
<dbReference type="InterPro" id="IPR001054">
    <property type="entry name" value="A/G_cyclase"/>
</dbReference>
<dbReference type="InterPro" id="IPR029787">
    <property type="entry name" value="Nucleotide_cyclase"/>
</dbReference>
<evidence type="ECO:0000256" key="3">
    <source>
        <dbReference type="ARBA" id="ARBA00004141"/>
    </source>
</evidence>
<evidence type="ECO:0000256" key="10">
    <source>
        <dbReference type="ARBA" id="ARBA00022989"/>
    </source>
</evidence>
<comment type="cofactor">
    <cofactor evidence="2">
        <name>Mg(2+)</name>
        <dbReference type="ChEBI" id="CHEBI:18420"/>
    </cofactor>
</comment>
<dbReference type="GO" id="GO:0006171">
    <property type="term" value="P:cAMP biosynthetic process"/>
    <property type="evidence" value="ECO:0007669"/>
    <property type="project" value="UniProtKB-KW"/>
</dbReference>
<evidence type="ECO:0000256" key="12">
    <source>
        <dbReference type="ARBA" id="ARBA00023136"/>
    </source>
</evidence>
<dbReference type="SMART" id="SM00044">
    <property type="entry name" value="CYCc"/>
    <property type="match status" value="1"/>
</dbReference>
<evidence type="ECO:0000256" key="16">
    <source>
        <dbReference type="SAM" id="Phobius"/>
    </source>
</evidence>
<evidence type="ECO:0000313" key="19">
    <source>
        <dbReference type="Proteomes" id="UP000792457"/>
    </source>
</evidence>
<keyword evidence="8" id="KW-0067">ATP-binding</keyword>
<keyword evidence="19" id="KW-1185">Reference proteome</keyword>
<protein>
    <recommendedName>
        <fullName evidence="4">adenylate cyclase</fullName>
        <ecNumber evidence="4">4.6.1.1</ecNumber>
    </recommendedName>
</protein>
<keyword evidence="13 14" id="KW-0456">Lyase</keyword>
<evidence type="ECO:0000256" key="11">
    <source>
        <dbReference type="ARBA" id="ARBA00022998"/>
    </source>
</evidence>
<dbReference type="PROSITE" id="PS50125">
    <property type="entry name" value="GUANYLATE_CYCLASE_2"/>
    <property type="match status" value="1"/>
</dbReference>
<reference evidence="18" key="1">
    <citation type="submission" date="2013-04" db="EMBL/GenBank/DDBJ databases">
        <authorList>
            <person name="Qu J."/>
            <person name="Murali S.C."/>
            <person name="Bandaranaike D."/>
            <person name="Bellair M."/>
            <person name="Blankenburg K."/>
            <person name="Chao H."/>
            <person name="Dinh H."/>
            <person name="Doddapaneni H."/>
            <person name="Downs B."/>
            <person name="Dugan-Rocha S."/>
            <person name="Elkadiri S."/>
            <person name="Gnanaolivu R.D."/>
            <person name="Hernandez B."/>
            <person name="Javaid M."/>
            <person name="Jayaseelan J.C."/>
            <person name="Lee S."/>
            <person name="Li M."/>
            <person name="Ming W."/>
            <person name="Munidasa M."/>
            <person name="Muniz J."/>
            <person name="Nguyen L."/>
            <person name="Ongeri F."/>
            <person name="Osuji N."/>
            <person name="Pu L.-L."/>
            <person name="Puazo M."/>
            <person name="Qu C."/>
            <person name="Quiroz J."/>
            <person name="Raj R."/>
            <person name="Weissenberger G."/>
            <person name="Xin Y."/>
            <person name="Zou X."/>
            <person name="Han Y."/>
            <person name="Richards S."/>
            <person name="Worley K."/>
            <person name="Muzny D."/>
            <person name="Gibbs R."/>
        </authorList>
    </citation>
    <scope>NUCLEOTIDE SEQUENCE</scope>
    <source>
        <strain evidence="18">Sampled in the wild</strain>
    </source>
</reference>
<evidence type="ECO:0000313" key="18">
    <source>
        <dbReference type="EMBL" id="KAG8238918.1"/>
    </source>
</evidence>
<dbReference type="FunFam" id="3.30.70.1230:FF:000008">
    <property type="entry name" value="Adenylate cyclase type 9"/>
    <property type="match status" value="1"/>
</dbReference>
<dbReference type="PROSITE" id="PS00452">
    <property type="entry name" value="GUANYLATE_CYCLASE_1"/>
    <property type="match status" value="1"/>
</dbReference>
<dbReference type="EC" id="4.6.1.1" evidence="4"/>
<comment type="similarity">
    <text evidence="14">Belongs to the adenylyl cyclase class-4/guanylyl cyclase family.</text>
</comment>
<dbReference type="OrthoDB" id="60033at2759"/>
<keyword evidence="11" id="KW-0115">cAMP biosynthesis</keyword>
<dbReference type="Proteomes" id="UP000792457">
    <property type="component" value="Unassembled WGS sequence"/>
</dbReference>
<evidence type="ECO:0000256" key="15">
    <source>
        <dbReference type="SAM" id="MobiDB-lite"/>
    </source>
</evidence>
<keyword evidence="7" id="KW-0547">Nucleotide-binding</keyword>
<gene>
    <name evidence="18" type="ORF">J437_LFUL000755</name>
</gene>
<comment type="caution">
    <text evidence="18">The sequence shown here is derived from an EMBL/GenBank/DDBJ whole genome shotgun (WGS) entry which is preliminary data.</text>
</comment>
<dbReference type="SUPFAM" id="SSF55073">
    <property type="entry name" value="Nucleotide cyclase"/>
    <property type="match status" value="1"/>
</dbReference>
<feature type="compositionally biased region" description="Low complexity" evidence="15">
    <location>
        <begin position="552"/>
        <end position="565"/>
    </location>
</feature>
<keyword evidence="9" id="KW-0460">Magnesium</keyword>
<feature type="transmembrane region" description="Helical" evidence="16">
    <location>
        <begin position="183"/>
        <end position="204"/>
    </location>
</feature>
<proteinExistence type="inferred from homology"/>
<reference evidence="18" key="2">
    <citation type="submission" date="2017-10" db="EMBL/GenBank/DDBJ databases">
        <title>Ladona fulva Genome sequencing and assembly.</title>
        <authorList>
            <person name="Murali S."/>
            <person name="Richards S."/>
            <person name="Bandaranaike D."/>
            <person name="Bellair M."/>
            <person name="Blankenburg K."/>
            <person name="Chao H."/>
            <person name="Dinh H."/>
            <person name="Doddapaneni H."/>
            <person name="Dugan-Rocha S."/>
            <person name="Elkadiri S."/>
            <person name="Gnanaolivu R."/>
            <person name="Hernandez B."/>
            <person name="Skinner E."/>
            <person name="Javaid M."/>
            <person name="Lee S."/>
            <person name="Li M."/>
            <person name="Ming W."/>
            <person name="Munidasa M."/>
            <person name="Muniz J."/>
            <person name="Nguyen L."/>
            <person name="Hughes D."/>
            <person name="Osuji N."/>
            <person name="Pu L.-L."/>
            <person name="Puazo M."/>
            <person name="Qu C."/>
            <person name="Quiroz J."/>
            <person name="Raj R."/>
            <person name="Weissenberger G."/>
            <person name="Xin Y."/>
            <person name="Zou X."/>
            <person name="Han Y."/>
            <person name="Worley K."/>
            <person name="Muzny D."/>
            <person name="Gibbs R."/>
        </authorList>
    </citation>
    <scope>NUCLEOTIDE SEQUENCE</scope>
    <source>
        <strain evidence="18">Sampled in the wild</strain>
    </source>
</reference>
<organism evidence="18 19">
    <name type="scientific">Ladona fulva</name>
    <name type="common">Scarce chaser dragonfly</name>
    <name type="synonym">Libellula fulva</name>
    <dbReference type="NCBI Taxonomy" id="123851"/>
    <lineage>
        <taxon>Eukaryota</taxon>
        <taxon>Metazoa</taxon>
        <taxon>Ecdysozoa</taxon>
        <taxon>Arthropoda</taxon>
        <taxon>Hexapoda</taxon>
        <taxon>Insecta</taxon>
        <taxon>Pterygota</taxon>
        <taxon>Palaeoptera</taxon>
        <taxon>Odonata</taxon>
        <taxon>Epiprocta</taxon>
        <taxon>Anisoptera</taxon>
        <taxon>Libelluloidea</taxon>
        <taxon>Libellulidae</taxon>
        <taxon>Ladona</taxon>
    </lineage>
</organism>
<keyword evidence="12 16" id="KW-0472">Membrane</keyword>
<feature type="domain" description="Guanylate cyclase" evidence="17">
    <location>
        <begin position="224"/>
        <end position="336"/>
    </location>
</feature>
<feature type="compositionally biased region" description="Low complexity" evidence="15">
    <location>
        <begin position="128"/>
        <end position="142"/>
    </location>
</feature>
<evidence type="ECO:0000256" key="7">
    <source>
        <dbReference type="ARBA" id="ARBA00022741"/>
    </source>
</evidence>
<dbReference type="InterPro" id="IPR018297">
    <property type="entry name" value="A/G_cyclase_CS"/>
</dbReference>
<comment type="subcellular location">
    <subcellularLocation>
        <location evidence="3">Membrane</location>
        <topology evidence="3">Multi-pass membrane protein</topology>
    </subcellularLocation>
</comment>
<feature type="transmembrane region" description="Helical" evidence="16">
    <location>
        <begin position="158"/>
        <end position="176"/>
    </location>
</feature>
<evidence type="ECO:0000256" key="4">
    <source>
        <dbReference type="ARBA" id="ARBA00012201"/>
    </source>
</evidence>
<dbReference type="GO" id="GO:0046872">
    <property type="term" value="F:metal ion binding"/>
    <property type="evidence" value="ECO:0007669"/>
    <property type="project" value="UniProtKB-KW"/>
</dbReference>
<accession>A0A8K0KVH2</accession>
<evidence type="ECO:0000256" key="1">
    <source>
        <dbReference type="ARBA" id="ARBA00001593"/>
    </source>
</evidence>
<feature type="compositionally biased region" description="Gly residues" evidence="15">
    <location>
        <begin position="421"/>
        <end position="448"/>
    </location>
</feature>
<evidence type="ECO:0000256" key="9">
    <source>
        <dbReference type="ARBA" id="ARBA00022842"/>
    </source>
</evidence>
<feature type="region of interest" description="Disordered" evidence="15">
    <location>
        <begin position="82"/>
        <end position="142"/>
    </location>
</feature>
<dbReference type="GO" id="GO:0007189">
    <property type="term" value="P:adenylate cyclase-activating G protein-coupled receptor signaling pathway"/>
    <property type="evidence" value="ECO:0007669"/>
    <property type="project" value="TreeGrafter"/>
</dbReference>
<dbReference type="CDD" id="cd07302">
    <property type="entry name" value="CHD"/>
    <property type="match status" value="1"/>
</dbReference>
<evidence type="ECO:0000256" key="6">
    <source>
        <dbReference type="ARBA" id="ARBA00022723"/>
    </source>
</evidence>
<dbReference type="AlphaFoldDB" id="A0A8K0KVH2"/>
<dbReference type="Pfam" id="PF00211">
    <property type="entry name" value="Guanylate_cyc"/>
    <property type="match status" value="1"/>
</dbReference>
<keyword evidence="10 16" id="KW-1133">Transmembrane helix</keyword>
<dbReference type="GO" id="GO:0035556">
    <property type="term" value="P:intracellular signal transduction"/>
    <property type="evidence" value="ECO:0007669"/>
    <property type="project" value="InterPro"/>
</dbReference>
<sequence>MFASVPNFTEFYSEDINKGVECIRLLNEIISESSLIYAVISKRSIEITNCTRGGNCASGINPAPLPLPSLNQLSSDDLLQHSSKSRSSRSYGQGKSDGKQVEGSMLISSEDPKSSVSSITEVPDSEYETTSTSESSDLTTETDSVLYPGSRQCDHPEYVVFTWVLCLVALATCLRLHYLVKTLLGIVMVAVYALLIVVAYPGVFENAALTGSLCIAHRSGISRTDFDELLDEPRFQTIEKVKTVGATYMAASGLNPGHKDVMLQAAEEDELEHLTALVDFAIAMKQRLDDVNKHSFNSFRLRVGISFGPLVGGVIGARKPVFDIWGNTVNEASRMDSTGTMNHIQVPKETAMVLEARGYQVQYRGVVAVKGKGDMETYYVVGRKATRAAGFSRMPSQYNSLAAVVYGMVQARRRQTIKKGSGSGAGSSSSGLGGGSTSGGSTGIGGSGNSSSKTRPRKVSPENDNMGGSGSPPSSSNQLSHSGHHNRLRNFSSMRISSGSSTSAGGRSGSRSRGWTSRRRSPTPGPQTSQDYLSPGDASGGHARSQPNMRQLSVDPSVLLSPSGGSSPGGGSPTQYASAPQTPIGGKNGEDGERSPSFRTEQAQSKR</sequence>
<evidence type="ECO:0000256" key="14">
    <source>
        <dbReference type="RuleBase" id="RU000405"/>
    </source>
</evidence>
<dbReference type="PANTHER" id="PTHR45627">
    <property type="entry name" value="ADENYLATE CYCLASE TYPE 1"/>
    <property type="match status" value="1"/>
</dbReference>
<feature type="region of interest" description="Disordered" evidence="15">
    <location>
        <begin position="416"/>
        <end position="607"/>
    </location>
</feature>
<keyword evidence="5 16" id="KW-0812">Transmembrane</keyword>
<keyword evidence="6" id="KW-0479">Metal-binding</keyword>
<dbReference type="GO" id="GO:0005524">
    <property type="term" value="F:ATP binding"/>
    <property type="evidence" value="ECO:0007669"/>
    <property type="project" value="UniProtKB-KW"/>
</dbReference>
<evidence type="ECO:0000256" key="8">
    <source>
        <dbReference type="ARBA" id="ARBA00022840"/>
    </source>
</evidence>
<evidence type="ECO:0000256" key="5">
    <source>
        <dbReference type="ARBA" id="ARBA00022692"/>
    </source>
</evidence>
<evidence type="ECO:0000259" key="17">
    <source>
        <dbReference type="PROSITE" id="PS50125"/>
    </source>
</evidence>
<name>A0A8K0KVH2_LADFU</name>
<dbReference type="EMBL" id="KZ309469">
    <property type="protein sequence ID" value="KAG8238918.1"/>
    <property type="molecule type" value="Genomic_DNA"/>
</dbReference>
<dbReference type="GO" id="GO:0005886">
    <property type="term" value="C:plasma membrane"/>
    <property type="evidence" value="ECO:0007669"/>
    <property type="project" value="TreeGrafter"/>
</dbReference>
<dbReference type="PANTHER" id="PTHR45627:SF1">
    <property type="entry name" value="ADENYLATE CYCLASE TYPE 8"/>
    <property type="match status" value="1"/>
</dbReference>